<evidence type="ECO:0000313" key="3">
    <source>
        <dbReference type="EMBL" id="MCF1348930.1"/>
    </source>
</evidence>
<dbReference type="GO" id="GO:0006446">
    <property type="term" value="P:regulation of translational initiation"/>
    <property type="evidence" value="ECO:0007669"/>
    <property type="project" value="TreeGrafter"/>
</dbReference>
<organism evidence="4 7">
    <name type="scientific">Ureaplasma urealyticum</name>
    <name type="common">Ureaplasma urealyticum biotype 2</name>
    <dbReference type="NCBI Taxonomy" id="2130"/>
    <lineage>
        <taxon>Bacteria</taxon>
        <taxon>Bacillati</taxon>
        <taxon>Mycoplasmatota</taxon>
        <taxon>Mycoplasmoidales</taxon>
        <taxon>Mycoplasmoidaceae</taxon>
        <taxon>Ureaplasma</taxon>
    </lineage>
</organism>
<evidence type="ECO:0000313" key="4">
    <source>
        <dbReference type="EMBL" id="QDI64831.1"/>
    </source>
</evidence>
<dbReference type="EMBL" id="CP041200">
    <property type="protein sequence ID" value="QDI64831.1"/>
    <property type="molecule type" value="Genomic_DNA"/>
</dbReference>
<dbReference type="InterPro" id="IPR001498">
    <property type="entry name" value="Impact_N"/>
</dbReference>
<dbReference type="InterPro" id="IPR036956">
    <property type="entry name" value="Impact_N_sf"/>
</dbReference>
<dbReference type="SUPFAM" id="SSF54211">
    <property type="entry name" value="Ribosomal protein S5 domain 2-like"/>
    <property type="match status" value="1"/>
</dbReference>
<sequence>MSFKTIKNDQNSLVIIKKSKFYISINKVNTKKEVSMLLKKYQDEYSDATHICYAYIIGPQSNYMKAQDDGEPNGTAGLPILNMIKTKALTNVIIFVIRYFGGIKLGAGGLIRAYTQCAKEIIELCEIINLQKYFYYKVTYKLKDTKFASQILASIDYEKLSENYDSNSVVLEIRSLIKIDIYTSHIQFVFVKNDY</sequence>
<proteinExistence type="inferred from homology"/>
<dbReference type="PANTHER" id="PTHR16301:SF20">
    <property type="entry name" value="IMPACT FAMILY MEMBER YIGZ"/>
    <property type="match status" value="1"/>
</dbReference>
<evidence type="ECO:0000313" key="6">
    <source>
        <dbReference type="Proteomes" id="UP000253077"/>
    </source>
</evidence>
<evidence type="ECO:0000259" key="2">
    <source>
        <dbReference type="Pfam" id="PF01205"/>
    </source>
</evidence>
<reference evidence="5 6" key="1">
    <citation type="submission" date="2018-07" db="EMBL/GenBank/DDBJ databases">
        <title>Ureaplasma urealyticum 1000 the multidrug-resistant clinical isolate obtained from scrapings of the urogenital tract of a woman with inflammatory diseases of the reproductive organs.</title>
        <authorList>
            <person name="Kolesnikova E.A."/>
            <person name="Alekseeva A.E."/>
            <person name="Brusnigina N.F."/>
            <person name="Makhova M.A."/>
        </authorList>
    </citation>
    <scope>NUCLEOTIDE SEQUENCE [LARGE SCALE GENOMIC DNA]</scope>
    <source>
        <strain evidence="5 6">1000</strain>
    </source>
</reference>
<evidence type="ECO:0000313" key="7">
    <source>
        <dbReference type="Proteomes" id="UP000318231"/>
    </source>
</evidence>
<comment type="similarity">
    <text evidence="1">Belongs to the IMPACT family.</text>
</comment>
<dbReference type="PANTHER" id="PTHR16301">
    <property type="entry name" value="IMPACT-RELATED"/>
    <property type="match status" value="1"/>
</dbReference>
<dbReference type="InterPro" id="IPR020568">
    <property type="entry name" value="Ribosomal_Su5_D2-typ_SF"/>
</dbReference>
<dbReference type="Proteomes" id="UP001201240">
    <property type="component" value="Unassembled WGS sequence"/>
</dbReference>
<dbReference type="EMBL" id="JAJBIS010000001">
    <property type="protein sequence ID" value="MCF1348930.1"/>
    <property type="molecule type" value="Genomic_DNA"/>
</dbReference>
<gene>
    <name evidence="5" type="ORF">DSQ42_01265</name>
    <name evidence="4" type="ORF">FJM05_01265</name>
    <name evidence="3" type="ORF">LH652_01280</name>
</gene>
<reference evidence="4 7" key="2">
    <citation type="submission" date="2019-07" db="EMBL/GenBank/DDBJ databases">
        <title>Comparative genomics of three clinical Ureaplasma species: analysis of their core genomes and virulence factors.</title>
        <authorList>
            <person name="Yang T."/>
            <person name="Zhang Y."/>
            <person name="Li X."/>
            <person name="Kong Y."/>
            <person name="Yu H."/>
            <person name="Ruan Z."/>
            <person name="Xie X."/>
            <person name="Zhang J."/>
        </authorList>
    </citation>
    <scope>NUCLEOTIDE SEQUENCE [LARGE SCALE GENOMIC DNA]</scope>
    <source>
        <strain evidence="4 7">132</strain>
    </source>
</reference>
<dbReference type="InterPro" id="IPR023582">
    <property type="entry name" value="Impact"/>
</dbReference>
<name>A0AAP9ABU0_UREUR</name>
<dbReference type="RefSeq" id="WP_004025859.1">
    <property type="nucleotide sequence ID" value="NZ_CAMXZD010000001.1"/>
</dbReference>
<dbReference type="Gene3D" id="3.30.230.30">
    <property type="entry name" value="Impact, N-terminal domain"/>
    <property type="match status" value="1"/>
</dbReference>
<evidence type="ECO:0000256" key="1">
    <source>
        <dbReference type="ARBA" id="ARBA00007665"/>
    </source>
</evidence>
<dbReference type="GO" id="GO:0005737">
    <property type="term" value="C:cytoplasm"/>
    <property type="evidence" value="ECO:0007669"/>
    <property type="project" value="TreeGrafter"/>
</dbReference>
<protein>
    <submittedName>
        <fullName evidence="3">IMPACT family protein</fullName>
    </submittedName>
    <submittedName>
        <fullName evidence="4">YigZ family protein</fullName>
    </submittedName>
</protein>
<evidence type="ECO:0000313" key="8">
    <source>
        <dbReference type="Proteomes" id="UP001201240"/>
    </source>
</evidence>
<dbReference type="Proteomes" id="UP000253077">
    <property type="component" value="Unassembled WGS sequence"/>
</dbReference>
<reference evidence="3 8" key="3">
    <citation type="submission" date="2021-10" db="EMBL/GenBank/DDBJ databases">
        <title>Sequencing the mobilome of antimicrobial resistant bacterial isolates spanning a range of GC content: The potential of a sustainable low cost, low infrastructure approach for surveillance with Oxford Nanopore sequencing.</title>
        <authorList>
            <person name="Sands K."/>
        </authorList>
    </citation>
    <scope>NUCLEOTIDE SEQUENCE [LARGE SCALE GENOMIC DNA]</scope>
    <source>
        <strain evidence="3 8">MIN-202</strain>
    </source>
</reference>
<dbReference type="EMBL" id="QOKT01000006">
    <property type="protein sequence ID" value="RCJ01427.1"/>
    <property type="molecule type" value="Genomic_DNA"/>
</dbReference>
<feature type="domain" description="Impact N-terminal" evidence="2">
    <location>
        <begin position="17"/>
        <end position="122"/>
    </location>
</feature>
<accession>A0AAP9ABU0</accession>
<dbReference type="Pfam" id="PF01205">
    <property type="entry name" value="Impact_N"/>
    <property type="match status" value="1"/>
</dbReference>
<dbReference type="AlphaFoldDB" id="A0AAP9ABU0"/>
<dbReference type="Proteomes" id="UP000318231">
    <property type="component" value="Chromosome"/>
</dbReference>
<evidence type="ECO:0000313" key="5">
    <source>
        <dbReference type="EMBL" id="RCJ01427.1"/>
    </source>
</evidence>
<dbReference type="GeneID" id="93848738"/>